<dbReference type="Pfam" id="PF02826">
    <property type="entry name" value="2-Hacid_dh_C"/>
    <property type="match status" value="1"/>
</dbReference>
<dbReference type="InterPro" id="IPR006139">
    <property type="entry name" value="D-isomer_2_OHA_DH_cat_dom"/>
</dbReference>
<gene>
    <name evidence="7" type="ORF">FHS59_003120</name>
</gene>
<dbReference type="GO" id="GO:0008720">
    <property type="term" value="F:D-lactate dehydrogenase (NAD+) activity"/>
    <property type="evidence" value="ECO:0007669"/>
    <property type="project" value="UniProtKB-EC"/>
</dbReference>
<dbReference type="InterPro" id="IPR029753">
    <property type="entry name" value="D-isomer_DH_CS"/>
</dbReference>
<dbReference type="PANTHER" id="PTHR43026">
    <property type="entry name" value="2-HYDROXYACID DEHYDROGENASE HOMOLOG 1-RELATED"/>
    <property type="match status" value="1"/>
</dbReference>
<dbReference type="SUPFAM" id="SSF51735">
    <property type="entry name" value="NAD(P)-binding Rossmann-fold domains"/>
    <property type="match status" value="1"/>
</dbReference>
<dbReference type="GO" id="GO:0051287">
    <property type="term" value="F:NAD binding"/>
    <property type="evidence" value="ECO:0007669"/>
    <property type="project" value="InterPro"/>
</dbReference>
<evidence type="ECO:0000256" key="4">
    <source>
        <dbReference type="RuleBase" id="RU003719"/>
    </source>
</evidence>
<feature type="domain" description="D-isomer specific 2-hydroxyacid dehydrogenase NAD-binding" evidence="6">
    <location>
        <begin position="110"/>
        <end position="297"/>
    </location>
</feature>
<dbReference type="PROSITE" id="PS00670">
    <property type="entry name" value="D_2_HYDROXYACID_DH_2"/>
    <property type="match status" value="1"/>
</dbReference>
<evidence type="ECO:0000256" key="3">
    <source>
        <dbReference type="ARBA" id="ARBA00023027"/>
    </source>
</evidence>
<protein>
    <submittedName>
        <fullName evidence="7">D-lactate dehydrogenase</fullName>
        <ecNumber evidence="7">1.1.1.28</ecNumber>
    </submittedName>
</protein>
<comment type="similarity">
    <text evidence="1 4">Belongs to the D-isomer specific 2-hydroxyacid dehydrogenase family.</text>
</comment>
<dbReference type="SUPFAM" id="SSF52283">
    <property type="entry name" value="Formate/glycerate dehydrogenase catalytic domain-like"/>
    <property type="match status" value="1"/>
</dbReference>
<proteinExistence type="inferred from homology"/>
<evidence type="ECO:0000256" key="2">
    <source>
        <dbReference type="ARBA" id="ARBA00023002"/>
    </source>
</evidence>
<accession>A0A841MPN9</accession>
<evidence type="ECO:0000256" key="1">
    <source>
        <dbReference type="ARBA" id="ARBA00005854"/>
    </source>
</evidence>
<name>A0A841MPN9_9BACT</name>
<dbReference type="PANTHER" id="PTHR43026:SF1">
    <property type="entry name" value="2-HYDROXYACID DEHYDROGENASE HOMOLOG 1-RELATED"/>
    <property type="match status" value="1"/>
</dbReference>
<dbReference type="PROSITE" id="PS00671">
    <property type="entry name" value="D_2_HYDROXYACID_DH_3"/>
    <property type="match status" value="1"/>
</dbReference>
<dbReference type="CDD" id="cd12183">
    <property type="entry name" value="LDH_like_2"/>
    <property type="match status" value="1"/>
</dbReference>
<dbReference type="InterPro" id="IPR029752">
    <property type="entry name" value="D-isomer_DH_CS1"/>
</dbReference>
<evidence type="ECO:0000313" key="8">
    <source>
        <dbReference type="Proteomes" id="UP000588604"/>
    </source>
</evidence>
<evidence type="ECO:0000313" key="7">
    <source>
        <dbReference type="EMBL" id="MBB6327477.1"/>
    </source>
</evidence>
<dbReference type="RefSeq" id="WP_184496304.1">
    <property type="nucleotide sequence ID" value="NZ_JACIJO010000003.1"/>
</dbReference>
<dbReference type="Pfam" id="PF00389">
    <property type="entry name" value="2-Hacid_dh"/>
    <property type="match status" value="1"/>
</dbReference>
<keyword evidence="2 4" id="KW-0560">Oxidoreductase</keyword>
<keyword evidence="8" id="KW-1185">Reference proteome</keyword>
<keyword evidence="3" id="KW-0520">NAD</keyword>
<dbReference type="PROSITE" id="PS00065">
    <property type="entry name" value="D_2_HYDROXYACID_DH_1"/>
    <property type="match status" value="1"/>
</dbReference>
<evidence type="ECO:0000259" key="5">
    <source>
        <dbReference type="Pfam" id="PF00389"/>
    </source>
</evidence>
<dbReference type="Gene3D" id="3.40.50.720">
    <property type="entry name" value="NAD(P)-binding Rossmann-like Domain"/>
    <property type="match status" value="2"/>
</dbReference>
<dbReference type="EC" id="1.1.1.28" evidence="7"/>
<dbReference type="InterPro" id="IPR036291">
    <property type="entry name" value="NAD(P)-bd_dom_sf"/>
</dbReference>
<dbReference type="InterPro" id="IPR058205">
    <property type="entry name" value="D-LDH-like"/>
</dbReference>
<comment type="caution">
    <text evidence="7">The sequence shown here is derived from an EMBL/GenBank/DDBJ whole genome shotgun (WGS) entry which is preliminary data.</text>
</comment>
<dbReference type="EMBL" id="JACIJO010000003">
    <property type="protein sequence ID" value="MBB6327477.1"/>
    <property type="molecule type" value="Genomic_DNA"/>
</dbReference>
<feature type="domain" description="D-isomer specific 2-hydroxyacid dehydrogenase catalytic" evidence="5">
    <location>
        <begin position="10"/>
        <end position="328"/>
    </location>
</feature>
<evidence type="ECO:0000259" key="6">
    <source>
        <dbReference type="Pfam" id="PF02826"/>
    </source>
</evidence>
<sequence>MKVACFSTKSYDRESFDLILPKHAHDFTYFEAKLDKHTVSLAKGFDAICTFVNDHLDASVLKKLNTLGVKNIVLRCAGYNQVDLEKADELGFKICRVPAYSPEAVAEHAFAMILTLSRKTHKAYNRIRDNNYSLEGLAGFNLNGKTVGIIGTGAIGHAFIKIALGFGCKVLAYDLIEDKSLKTLGVEYLTLDELLSQSQIISLHCPLTPGTKHLVNASTIEQMPDGVMLINTSRGALIETKSVIKALESRKIGYLGIDVYEQEEDLFFKNLSEEILMDEQIARLMTFPNVLITGHQAFLTKEALAEIAKTTLQNLDAIASGANLVNAIKYSY</sequence>
<dbReference type="Proteomes" id="UP000588604">
    <property type="component" value="Unassembled WGS sequence"/>
</dbReference>
<organism evidence="7 8">
    <name type="scientific">Algoriphagus iocasae</name>
    <dbReference type="NCBI Taxonomy" id="1836499"/>
    <lineage>
        <taxon>Bacteria</taxon>
        <taxon>Pseudomonadati</taxon>
        <taxon>Bacteroidota</taxon>
        <taxon>Cytophagia</taxon>
        <taxon>Cytophagales</taxon>
        <taxon>Cyclobacteriaceae</taxon>
        <taxon>Algoriphagus</taxon>
    </lineage>
</organism>
<reference evidence="7 8" key="1">
    <citation type="submission" date="2020-08" db="EMBL/GenBank/DDBJ databases">
        <title>Genomic Encyclopedia of Type Strains, Phase IV (KMG-IV): sequencing the most valuable type-strain genomes for metagenomic binning, comparative biology and taxonomic classification.</title>
        <authorList>
            <person name="Goeker M."/>
        </authorList>
    </citation>
    <scope>NUCLEOTIDE SEQUENCE [LARGE SCALE GENOMIC DNA]</scope>
    <source>
        <strain evidence="7 8">DSM 102044</strain>
    </source>
</reference>
<dbReference type="InterPro" id="IPR006140">
    <property type="entry name" value="D-isomer_DH_NAD-bd"/>
</dbReference>
<dbReference type="AlphaFoldDB" id="A0A841MPN9"/>